<gene>
    <name evidence="1" type="ORF">HJG63_008744</name>
</gene>
<dbReference type="EMBL" id="JACASE010000013">
    <property type="protein sequence ID" value="KAF6418709.1"/>
    <property type="molecule type" value="Genomic_DNA"/>
</dbReference>
<accession>A0A7J8D6Z2</accession>
<dbReference type="AlphaFoldDB" id="A0A7J8D6Z2"/>
<keyword evidence="2" id="KW-1185">Reference proteome</keyword>
<sequence>MECQEAVFLTVTDTVSMSGLNVAALHVGPIHSKAIQIRFSYLQSLTFVFSPELFRKFMIGFGLAKLSLMMMVVGIKSDYSEEAISLLHNQGVNIFSLEAVDCLVQLILLGLGKGIRQRDG</sequence>
<organism evidence="1 2">
    <name type="scientific">Rousettus aegyptiacus</name>
    <name type="common">Egyptian fruit bat</name>
    <name type="synonym">Pteropus aegyptiacus</name>
    <dbReference type="NCBI Taxonomy" id="9407"/>
    <lineage>
        <taxon>Eukaryota</taxon>
        <taxon>Metazoa</taxon>
        <taxon>Chordata</taxon>
        <taxon>Craniata</taxon>
        <taxon>Vertebrata</taxon>
        <taxon>Euteleostomi</taxon>
        <taxon>Mammalia</taxon>
        <taxon>Eutheria</taxon>
        <taxon>Laurasiatheria</taxon>
        <taxon>Chiroptera</taxon>
        <taxon>Yinpterochiroptera</taxon>
        <taxon>Pteropodoidea</taxon>
        <taxon>Pteropodidae</taxon>
        <taxon>Rousettinae</taxon>
        <taxon>Rousettus</taxon>
    </lineage>
</organism>
<protein>
    <submittedName>
        <fullName evidence="1">Uncharacterized protein</fullName>
    </submittedName>
</protein>
<proteinExistence type="predicted"/>
<evidence type="ECO:0000313" key="1">
    <source>
        <dbReference type="EMBL" id="KAF6418709.1"/>
    </source>
</evidence>
<dbReference type="Proteomes" id="UP000593571">
    <property type="component" value="Unassembled WGS sequence"/>
</dbReference>
<comment type="caution">
    <text evidence="1">The sequence shown here is derived from an EMBL/GenBank/DDBJ whole genome shotgun (WGS) entry which is preliminary data.</text>
</comment>
<name>A0A7J8D6Z2_ROUAE</name>
<evidence type="ECO:0000313" key="2">
    <source>
        <dbReference type="Proteomes" id="UP000593571"/>
    </source>
</evidence>
<reference evidence="1 2" key="1">
    <citation type="journal article" date="2020" name="Nature">
        <title>Six reference-quality genomes reveal evolution of bat adaptations.</title>
        <authorList>
            <person name="Jebb D."/>
            <person name="Huang Z."/>
            <person name="Pippel M."/>
            <person name="Hughes G.M."/>
            <person name="Lavrichenko K."/>
            <person name="Devanna P."/>
            <person name="Winkler S."/>
            <person name="Jermiin L.S."/>
            <person name="Skirmuntt E.C."/>
            <person name="Katzourakis A."/>
            <person name="Burkitt-Gray L."/>
            <person name="Ray D.A."/>
            <person name="Sullivan K.A.M."/>
            <person name="Roscito J.G."/>
            <person name="Kirilenko B.M."/>
            <person name="Davalos L.M."/>
            <person name="Corthals A.P."/>
            <person name="Power M.L."/>
            <person name="Jones G."/>
            <person name="Ransome R.D."/>
            <person name="Dechmann D.K.N."/>
            <person name="Locatelli A.G."/>
            <person name="Puechmaille S.J."/>
            <person name="Fedrigo O."/>
            <person name="Jarvis E.D."/>
            <person name="Hiller M."/>
            <person name="Vernes S.C."/>
            <person name="Myers E.W."/>
            <person name="Teeling E.C."/>
        </authorList>
    </citation>
    <scope>NUCLEOTIDE SEQUENCE [LARGE SCALE GENOMIC DNA]</scope>
    <source>
        <strain evidence="1">MRouAeg1</strain>
        <tissue evidence="1">Muscle</tissue>
    </source>
</reference>